<dbReference type="AlphaFoldDB" id="A0A1R3TPL0"/>
<accession>A0A1R3TPL0</accession>
<protein>
    <submittedName>
        <fullName evidence="1">Uncharacterized protein</fullName>
    </submittedName>
</protein>
<reference evidence="2" key="1">
    <citation type="submission" date="2016-10" db="EMBL/GenBank/DDBJ databases">
        <authorList>
            <person name="Wibberg D."/>
        </authorList>
    </citation>
    <scope>NUCLEOTIDE SEQUENCE [LARGE SCALE GENOMIC DNA]</scope>
</reference>
<dbReference type="Proteomes" id="UP000187891">
    <property type="component" value="Unassembled WGS sequence"/>
</dbReference>
<evidence type="ECO:0000313" key="2">
    <source>
        <dbReference type="Proteomes" id="UP000187891"/>
    </source>
</evidence>
<gene>
    <name evidence="1" type="ORF">DSM25559_1857</name>
</gene>
<sequence length="46" mass="5741">MNEVSRSKVYATVRYEHVFIDRPFGFCWFNEDECRTKWYHQETFGM</sequence>
<proteinExistence type="predicted"/>
<dbReference type="EMBL" id="FMUE01000003">
    <property type="protein sequence ID" value="SCX19534.1"/>
    <property type="molecule type" value="Genomic_DNA"/>
</dbReference>
<evidence type="ECO:0000313" key="1">
    <source>
        <dbReference type="EMBL" id="SCX19534.1"/>
    </source>
</evidence>
<name>A0A1R3TPL0_9HYPH</name>
<dbReference type="STRING" id="1907666.DSM25559_1857"/>
<organism evidence="1 2">
    <name type="scientific">Agrobacterium rosae</name>
    <dbReference type="NCBI Taxonomy" id="1972867"/>
    <lineage>
        <taxon>Bacteria</taxon>
        <taxon>Pseudomonadati</taxon>
        <taxon>Pseudomonadota</taxon>
        <taxon>Alphaproteobacteria</taxon>
        <taxon>Hyphomicrobiales</taxon>
        <taxon>Rhizobiaceae</taxon>
        <taxon>Rhizobium/Agrobacterium group</taxon>
        <taxon>Agrobacterium</taxon>
    </lineage>
</organism>